<dbReference type="Proteomes" id="UP000030634">
    <property type="component" value="Chromosome"/>
</dbReference>
<evidence type="ECO:0000313" key="3">
    <source>
        <dbReference type="Proteomes" id="UP000030634"/>
    </source>
</evidence>
<dbReference type="EMBL" id="CP010028">
    <property type="protein sequence ID" value="AIZ46191.1"/>
    <property type="molecule type" value="Genomic_DNA"/>
</dbReference>
<dbReference type="RefSeq" id="WP_039685956.1">
    <property type="nucleotide sequence ID" value="NZ_CP010028.1"/>
</dbReference>
<dbReference type="KEGG" id="dsw:QR90_15725"/>
<dbReference type="HOGENOM" id="CLU_173156_2_0_0"/>
<evidence type="ECO:0000259" key="1">
    <source>
        <dbReference type="Pfam" id="PF20037"/>
    </source>
</evidence>
<accession>A0A0A7KJ71</accession>
<gene>
    <name evidence="2" type="ORF">QR90_15725</name>
</gene>
<name>A0A0A7KJ71_9DEIO</name>
<dbReference type="InterPro" id="IPR045515">
    <property type="entry name" value="DUF6440"/>
</dbReference>
<organism evidence="2 3">
    <name type="scientific">Deinococcus radiopugnans</name>
    <dbReference type="NCBI Taxonomy" id="57497"/>
    <lineage>
        <taxon>Bacteria</taxon>
        <taxon>Thermotogati</taxon>
        <taxon>Deinococcota</taxon>
        <taxon>Deinococci</taxon>
        <taxon>Deinococcales</taxon>
        <taxon>Deinococcaceae</taxon>
        <taxon>Deinococcus</taxon>
    </lineage>
</organism>
<reference evidence="3" key="1">
    <citation type="submission" date="2014-11" db="EMBL/GenBank/DDBJ databases">
        <title>Hymenobacter sp. DG25B genome submission.</title>
        <authorList>
            <person name="Jung H.-Y."/>
            <person name="Kim M.K."/>
            <person name="Srinivasan S."/>
            <person name="Lim S."/>
        </authorList>
    </citation>
    <scope>NUCLEOTIDE SEQUENCE [LARGE SCALE GENOMIC DNA]</scope>
    <source>
        <strain evidence="3">DY59</strain>
    </source>
</reference>
<dbReference type="AlphaFoldDB" id="A0A0A7KJ71"/>
<dbReference type="Pfam" id="PF20037">
    <property type="entry name" value="DUF6440"/>
    <property type="match status" value="1"/>
</dbReference>
<sequence length="60" mass="6728">MAKEKRFRVVHEEKSLTEVTRIICDQETGVCYLYQWIGTGGGLTVLVDKDGKPVTMPAQT</sequence>
<proteinExistence type="predicted"/>
<protein>
    <recommendedName>
        <fullName evidence="1">DUF6440 domain-containing protein</fullName>
    </recommendedName>
</protein>
<feature type="domain" description="DUF6440" evidence="1">
    <location>
        <begin position="6"/>
        <end position="54"/>
    </location>
</feature>
<evidence type="ECO:0000313" key="2">
    <source>
        <dbReference type="EMBL" id="AIZ46191.1"/>
    </source>
</evidence>